<reference evidence="2" key="1">
    <citation type="journal article" date="2023" name="Front. Plant Sci.">
        <title>Chromosomal-level genome assembly of Melastoma candidum provides insights into trichome evolution.</title>
        <authorList>
            <person name="Zhong Y."/>
            <person name="Wu W."/>
            <person name="Sun C."/>
            <person name="Zou P."/>
            <person name="Liu Y."/>
            <person name="Dai S."/>
            <person name="Zhou R."/>
        </authorList>
    </citation>
    <scope>NUCLEOTIDE SEQUENCE [LARGE SCALE GENOMIC DNA]</scope>
</reference>
<protein>
    <submittedName>
        <fullName evidence="1">Uncharacterized protein</fullName>
    </submittedName>
</protein>
<organism evidence="1 2">
    <name type="scientific">Melastoma candidum</name>
    <dbReference type="NCBI Taxonomy" id="119954"/>
    <lineage>
        <taxon>Eukaryota</taxon>
        <taxon>Viridiplantae</taxon>
        <taxon>Streptophyta</taxon>
        <taxon>Embryophyta</taxon>
        <taxon>Tracheophyta</taxon>
        <taxon>Spermatophyta</taxon>
        <taxon>Magnoliopsida</taxon>
        <taxon>eudicotyledons</taxon>
        <taxon>Gunneridae</taxon>
        <taxon>Pentapetalae</taxon>
        <taxon>rosids</taxon>
        <taxon>malvids</taxon>
        <taxon>Myrtales</taxon>
        <taxon>Melastomataceae</taxon>
        <taxon>Melastomatoideae</taxon>
        <taxon>Melastomateae</taxon>
        <taxon>Melastoma</taxon>
    </lineage>
</organism>
<dbReference type="EMBL" id="CM042883">
    <property type="protein sequence ID" value="KAI4374809.1"/>
    <property type="molecule type" value="Genomic_DNA"/>
</dbReference>
<accession>A0ACB9RB03</accession>
<gene>
    <name evidence="1" type="ORF">MLD38_012760</name>
</gene>
<evidence type="ECO:0000313" key="1">
    <source>
        <dbReference type="EMBL" id="KAI4374809.1"/>
    </source>
</evidence>
<name>A0ACB9RB03_9MYRT</name>
<keyword evidence="2" id="KW-1185">Reference proteome</keyword>
<dbReference type="Proteomes" id="UP001057402">
    <property type="component" value="Chromosome 4"/>
</dbReference>
<comment type="caution">
    <text evidence="1">The sequence shown here is derived from an EMBL/GenBank/DDBJ whole genome shotgun (WGS) entry which is preliminary data.</text>
</comment>
<evidence type="ECO:0000313" key="2">
    <source>
        <dbReference type="Proteomes" id="UP001057402"/>
    </source>
</evidence>
<proteinExistence type="predicted"/>
<sequence length="222" mass="24680">MPPKETSELPITKPYTSIVGDENHGLDTIVSWNDRASDRSSDVSELGTYRSASVTVGSDYFCATAITIQNMVVANGSKAVLYRVKSAWDTGSRSWTRRDHTTISSSAYRDRSMSSTPQGLPKRRHGVFFRQLCGEWNRVHLLGRAWGDCSRVVYSYSNLDHVINPEFGVTGITLRDKGRCYSASTIAEEWEPIRGDGLPGPNPRVPWKQENSLTGASSAYRL</sequence>